<accession>A0ACD5TBV0</accession>
<proteinExistence type="predicted"/>
<reference evidence="1" key="1">
    <citation type="submission" date="2021-05" db="EMBL/GenBank/DDBJ databases">
        <authorList>
            <person name="Scholz U."/>
            <person name="Mascher M."/>
            <person name="Fiebig A."/>
        </authorList>
    </citation>
    <scope>NUCLEOTIDE SEQUENCE [LARGE SCALE GENOMIC DNA]</scope>
</reference>
<sequence>MIPVRPSIKERKHSCQFRSHRRIGPSPGGLLRGGQVDRHLYRADRAMGGGDHHRQSVGIAAAVHGHGAGGGCGATVEAALRPLVGGAHGWDYCIYWRISPDQRFLEMTGFCCSVEFEAHVAALGDLPSSIPLDSSSIGMHAQALLSNQPIWQSTGAPPGPDQLRGYEATGGGGDERTRLLVPVAGGIVELFASRYMAEEQQMAELVMAQCGGGHGWQETAEAPGFGWDAATAAAAEDPGRMYAVASLNLFDGGGAGGSGEAFLGAVQDDGAADVGWQYGAAGGSEPASLAAQEHHQQLHGGVGRAAADSGSEGSELQLGDQDDDGVDVGETQRGGKKQQCKNLVAERKRRKKLNDRLYKLRSLVPNITKMDRASILGDAIDYIVGLQKQVKELQDDLEDPNPPPPHGSSSKAPDVLLDDHPPPGLDNDEDSPQTTTFPSGAGRKHPREKEEVDEEKEEAEDHDMEPQVEVRQVEGNEFFLQVLCSHKSGRFVRIMDEIAALGLQVTNVNVTSYNKLVLNVFRAVMRDNEVAVPADRVRDSLLEVTREMYGGGGPWSSPLPAPPPAMTPMDAKLDGGGGEGQAMAAPVDHYQLQHQVLGGYHHQHLQYLAMD</sequence>
<evidence type="ECO:0000313" key="1">
    <source>
        <dbReference type="EnsemblPlants" id="AVESA.00010b.r2.1AG0026620.1.CDS"/>
    </source>
</evidence>
<evidence type="ECO:0000313" key="2">
    <source>
        <dbReference type="Proteomes" id="UP001732700"/>
    </source>
</evidence>
<organism evidence="1 2">
    <name type="scientific">Avena sativa</name>
    <name type="common">Oat</name>
    <dbReference type="NCBI Taxonomy" id="4498"/>
    <lineage>
        <taxon>Eukaryota</taxon>
        <taxon>Viridiplantae</taxon>
        <taxon>Streptophyta</taxon>
        <taxon>Embryophyta</taxon>
        <taxon>Tracheophyta</taxon>
        <taxon>Spermatophyta</taxon>
        <taxon>Magnoliopsida</taxon>
        <taxon>Liliopsida</taxon>
        <taxon>Poales</taxon>
        <taxon>Poaceae</taxon>
        <taxon>BOP clade</taxon>
        <taxon>Pooideae</taxon>
        <taxon>Poodae</taxon>
        <taxon>Poeae</taxon>
        <taxon>Poeae Chloroplast Group 1 (Aveneae type)</taxon>
        <taxon>Aveninae</taxon>
        <taxon>Avena</taxon>
    </lineage>
</organism>
<keyword evidence="2" id="KW-1185">Reference proteome</keyword>
<reference evidence="1" key="2">
    <citation type="submission" date="2025-09" db="UniProtKB">
        <authorList>
            <consortium name="EnsemblPlants"/>
        </authorList>
    </citation>
    <scope>IDENTIFICATION</scope>
</reference>
<dbReference type="Proteomes" id="UP001732700">
    <property type="component" value="Chromosome 1A"/>
</dbReference>
<name>A0ACD5TBV0_AVESA</name>
<protein>
    <submittedName>
        <fullName evidence="1">Uncharacterized protein</fullName>
    </submittedName>
</protein>
<dbReference type="EnsemblPlants" id="AVESA.00010b.r2.1AG0026620.1">
    <property type="protein sequence ID" value="AVESA.00010b.r2.1AG0026620.1.CDS"/>
    <property type="gene ID" value="AVESA.00010b.r2.1AG0026620"/>
</dbReference>